<keyword evidence="1" id="KW-0732">Signal</keyword>
<dbReference type="Gene3D" id="3.30.430.20">
    <property type="entry name" value="Gnk2 domain, C-X8-C-X2-C motif"/>
    <property type="match status" value="1"/>
</dbReference>
<dbReference type="OrthoDB" id="1909574at2759"/>
<name>A0A5C7GR20_9ROSI</name>
<dbReference type="Proteomes" id="UP000323000">
    <property type="component" value="Chromosome 13"/>
</dbReference>
<keyword evidence="2" id="KW-0677">Repeat</keyword>
<dbReference type="AlphaFoldDB" id="A0A5C7GR20"/>
<dbReference type="InterPro" id="IPR002902">
    <property type="entry name" value="GNK2"/>
</dbReference>
<evidence type="ECO:0000313" key="5">
    <source>
        <dbReference type="Proteomes" id="UP000323000"/>
    </source>
</evidence>
<evidence type="ECO:0000313" key="4">
    <source>
        <dbReference type="EMBL" id="TXG47118.1"/>
    </source>
</evidence>
<dbReference type="EMBL" id="VAHF01000013">
    <property type="protein sequence ID" value="TXG47118.1"/>
    <property type="molecule type" value="Genomic_DNA"/>
</dbReference>
<comment type="caution">
    <text evidence="4">The sequence shown here is derived from an EMBL/GenBank/DDBJ whole genome shotgun (WGS) entry which is preliminary data.</text>
</comment>
<accession>A0A5C7GR20</accession>
<dbReference type="CDD" id="cd23509">
    <property type="entry name" value="Gnk2-like"/>
    <property type="match status" value="1"/>
</dbReference>
<keyword evidence="5" id="KW-1185">Reference proteome</keyword>
<dbReference type="PROSITE" id="PS51473">
    <property type="entry name" value="GNK2"/>
    <property type="match status" value="1"/>
</dbReference>
<evidence type="ECO:0000256" key="1">
    <source>
        <dbReference type="ARBA" id="ARBA00022729"/>
    </source>
</evidence>
<gene>
    <name evidence="4" type="ORF">EZV62_026412</name>
</gene>
<reference evidence="5" key="1">
    <citation type="journal article" date="2019" name="Gigascience">
        <title>De novo genome assembly of the endangered Acer yangbiense, a plant species with extremely small populations endemic to Yunnan Province, China.</title>
        <authorList>
            <person name="Yang J."/>
            <person name="Wariss H.M."/>
            <person name="Tao L."/>
            <person name="Zhang R."/>
            <person name="Yun Q."/>
            <person name="Hollingsworth P."/>
            <person name="Dao Z."/>
            <person name="Luo G."/>
            <person name="Guo H."/>
            <person name="Ma Y."/>
            <person name="Sun W."/>
        </authorList>
    </citation>
    <scope>NUCLEOTIDE SEQUENCE [LARGE SCALE GENOMIC DNA]</scope>
    <source>
        <strain evidence="5">cv. Malutang</strain>
    </source>
</reference>
<evidence type="ECO:0000256" key="2">
    <source>
        <dbReference type="ARBA" id="ARBA00022737"/>
    </source>
</evidence>
<dbReference type="Gene3D" id="3.40.50.10490">
    <property type="entry name" value="Glucose-6-phosphate isomerase like protein, domain 1"/>
    <property type="match status" value="1"/>
</dbReference>
<organism evidence="4 5">
    <name type="scientific">Acer yangbiense</name>
    <dbReference type="NCBI Taxonomy" id="1000413"/>
    <lineage>
        <taxon>Eukaryota</taxon>
        <taxon>Viridiplantae</taxon>
        <taxon>Streptophyta</taxon>
        <taxon>Embryophyta</taxon>
        <taxon>Tracheophyta</taxon>
        <taxon>Spermatophyta</taxon>
        <taxon>Magnoliopsida</taxon>
        <taxon>eudicotyledons</taxon>
        <taxon>Gunneridae</taxon>
        <taxon>Pentapetalae</taxon>
        <taxon>rosids</taxon>
        <taxon>malvids</taxon>
        <taxon>Sapindales</taxon>
        <taxon>Sapindaceae</taxon>
        <taxon>Hippocastanoideae</taxon>
        <taxon>Acereae</taxon>
        <taxon>Acer</taxon>
    </lineage>
</organism>
<dbReference type="PANTHER" id="PTHR32099:SF36">
    <property type="entry name" value="CYSTEINE-RICH REPEAT SECRETORY PROTEIN 38-LIKE"/>
    <property type="match status" value="1"/>
</dbReference>
<protein>
    <recommendedName>
        <fullName evidence="3">Gnk2-homologous domain-containing protein</fullName>
    </recommendedName>
</protein>
<proteinExistence type="predicted"/>
<dbReference type="SUPFAM" id="SSF52313">
    <property type="entry name" value="Ribosomal protein S2"/>
    <property type="match status" value="1"/>
</dbReference>
<dbReference type="PANTHER" id="PTHR32099">
    <property type="entry name" value="CYSTEINE-RICH REPEAT SECRETORY PROTEIN"/>
    <property type="match status" value="1"/>
</dbReference>
<sequence length="269" mass="29986">MVFSNVNKLCLNKQIYQPIKEAALGNIPTIAFCDTNSPTRYVDIGYLLFEISCRLPQDTGGSSNVKAIFDVAIKVVLQPPKPKKQKKKLNENNTASATYMYNVGCLFRQNPYDGGNKSIDYKSIDYGDYPDKTLPSVGMWNSTNITHPDVFNGILNQTFNKAIAMLSAFNYATQNVTISNNETLHSLVQCIPDLSTKDCRACLNDAVYSVFDLFKDLFKGRRGGLYLNPSCNMRYELYPFYGDTTPTVAAPALNTPSNNSGNTDCEFIY</sequence>
<dbReference type="Pfam" id="PF01657">
    <property type="entry name" value="Stress-antifung"/>
    <property type="match status" value="1"/>
</dbReference>
<dbReference type="InterPro" id="IPR023591">
    <property type="entry name" value="Ribosomal_uS2_flav_dom_sf"/>
</dbReference>
<feature type="domain" description="Gnk2-homologous" evidence="3">
    <location>
        <begin position="133"/>
        <end position="240"/>
    </location>
</feature>
<dbReference type="InterPro" id="IPR038408">
    <property type="entry name" value="GNK2_sf"/>
</dbReference>
<evidence type="ECO:0000259" key="3">
    <source>
        <dbReference type="PROSITE" id="PS51473"/>
    </source>
</evidence>